<dbReference type="Gene3D" id="1.10.357.10">
    <property type="entry name" value="Tetracycline Repressor, domain 2"/>
    <property type="match status" value="1"/>
</dbReference>
<dbReference type="PANTHER" id="PTHR30055">
    <property type="entry name" value="HTH-TYPE TRANSCRIPTIONAL REGULATOR RUTR"/>
    <property type="match status" value="1"/>
</dbReference>
<evidence type="ECO:0000256" key="1">
    <source>
        <dbReference type="ARBA" id="ARBA00023015"/>
    </source>
</evidence>
<dbReference type="EMBL" id="BNJG01000001">
    <property type="protein sequence ID" value="GHO52079.1"/>
    <property type="molecule type" value="Genomic_DNA"/>
</dbReference>
<dbReference type="InterPro" id="IPR009057">
    <property type="entry name" value="Homeodomain-like_sf"/>
</dbReference>
<evidence type="ECO:0000313" key="6">
    <source>
        <dbReference type="EMBL" id="GHO52079.1"/>
    </source>
</evidence>
<gene>
    <name evidence="6" type="ORF">KSB_05540</name>
</gene>
<dbReference type="RefSeq" id="WP_201369023.1">
    <property type="nucleotide sequence ID" value="NZ_BNJG01000001.1"/>
</dbReference>
<feature type="DNA-binding region" description="H-T-H motif" evidence="4">
    <location>
        <begin position="42"/>
        <end position="61"/>
    </location>
</feature>
<keyword evidence="7" id="KW-1185">Reference proteome</keyword>
<dbReference type="InterPro" id="IPR001647">
    <property type="entry name" value="HTH_TetR"/>
</dbReference>
<protein>
    <submittedName>
        <fullName evidence="6">TetR family transcriptional regulator</fullName>
    </submittedName>
</protein>
<evidence type="ECO:0000256" key="2">
    <source>
        <dbReference type="ARBA" id="ARBA00023125"/>
    </source>
</evidence>
<accession>A0ABQ3UH89</accession>
<dbReference type="Proteomes" id="UP000654345">
    <property type="component" value="Unassembled WGS sequence"/>
</dbReference>
<evidence type="ECO:0000256" key="4">
    <source>
        <dbReference type="PROSITE-ProRule" id="PRU00335"/>
    </source>
</evidence>
<dbReference type="Gene3D" id="1.10.10.60">
    <property type="entry name" value="Homeodomain-like"/>
    <property type="match status" value="1"/>
</dbReference>
<dbReference type="PANTHER" id="PTHR30055:SF148">
    <property type="entry name" value="TETR-FAMILY TRANSCRIPTIONAL REGULATOR"/>
    <property type="match status" value="1"/>
</dbReference>
<dbReference type="InterPro" id="IPR036271">
    <property type="entry name" value="Tet_transcr_reg_TetR-rel_C_sf"/>
</dbReference>
<sequence>MNEAEPGLAVRKAGRPRSVQSHQAILEATLEIFAEEGLQGLSIEAIAERAGVGKTTIYRRWSSKEDVIKEALDLFRGEHPLPDTGNIRDDLLYIAKEAHELFKRNALMGKLLTKLIAEIKSRPEIYQAFYDKLATPRLQQFRQVVERAQERGELRQDMDATFILYQIVISLAYGNLFTELLFPNTQTVFEPEMAVDALLSGIGARSSQPGK</sequence>
<keyword evidence="3" id="KW-0804">Transcription</keyword>
<dbReference type="PROSITE" id="PS50977">
    <property type="entry name" value="HTH_TETR_2"/>
    <property type="match status" value="1"/>
</dbReference>
<dbReference type="PRINTS" id="PR00455">
    <property type="entry name" value="HTHTETR"/>
</dbReference>
<proteinExistence type="predicted"/>
<feature type="domain" description="HTH tetR-type" evidence="5">
    <location>
        <begin position="19"/>
        <end position="79"/>
    </location>
</feature>
<dbReference type="SUPFAM" id="SSF46689">
    <property type="entry name" value="Homeodomain-like"/>
    <property type="match status" value="1"/>
</dbReference>
<dbReference type="InterPro" id="IPR023772">
    <property type="entry name" value="DNA-bd_HTH_TetR-type_CS"/>
</dbReference>
<dbReference type="Pfam" id="PF00440">
    <property type="entry name" value="TetR_N"/>
    <property type="match status" value="1"/>
</dbReference>
<comment type="caution">
    <text evidence="6">The sequence shown here is derived from an EMBL/GenBank/DDBJ whole genome shotgun (WGS) entry which is preliminary data.</text>
</comment>
<name>A0ABQ3UH89_9CHLR</name>
<dbReference type="InterPro" id="IPR011075">
    <property type="entry name" value="TetR_C"/>
</dbReference>
<keyword evidence="1" id="KW-0805">Transcription regulation</keyword>
<dbReference type="PROSITE" id="PS01081">
    <property type="entry name" value="HTH_TETR_1"/>
    <property type="match status" value="1"/>
</dbReference>
<reference evidence="6 7" key="1">
    <citation type="journal article" date="2021" name="Int. J. Syst. Evol. Microbiol.">
        <title>Reticulibacter mediterranei gen. nov., sp. nov., within the new family Reticulibacteraceae fam. nov., and Ktedonospora formicarum gen. nov., sp. nov., Ktedonobacter robiniae sp. nov., Dictyobacter formicarum sp. nov. and Dictyobacter arantiisoli sp. nov., belonging to the class Ktedonobacteria.</title>
        <authorList>
            <person name="Yabe S."/>
            <person name="Zheng Y."/>
            <person name="Wang C.M."/>
            <person name="Sakai Y."/>
            <person name="Abe K."/>
            <person name="Yokota A."/>
            <person name="Donadio S."/>
            <person name="Cavaletti L."/>
            <person name="Monciardini P."/>
        </authorList>
    </citation>
    <scope>NUCLEOTIDE SEQUENCE [LARGE SCALE GENOMIC DNA]</scope>
    <source>
        <strain evidence="6 7">SOSP1-30</strain>
    </source>
</reference>
<dbReference type="Pfam" id="PF16859">
    <property type="entry name" value="TetR_C_11"/>
    <property type="match status" value="1"/>
</dbReference>
<dbReference type="InterPro" id="IPR050109">
    <property type="entry name" value="HTH-type_TetR-like_transc_reg"/>
</dbReference>
<dbReference type="SUPFAM" id="SSF48498">
    <property type="entry name" value="Tetracyclin repressor-like, C-terminal domain"/>
    <property type="match status" value="1"/>
</dbReference>
<organism evidence="6 7">
    <name type="scientific">Ktedonobacter robiniae</name>
    <dbReference type="NCBI Taxonomy" id="2778365"/>
    <lineage>
        <taxon>Bacteria</taxon>
        <taxon>Bacillati</taxon>
        <taxon>Chloroflexota</taxon>
        <taxon>Ktedonobacteria</taxon>
        <taxon>Ktedonobacterales</taxon>
        <taxon>Ktedonobacteraceae</taxon>
        <taxon>Ktedonobacter</taxon>
    </lineage>
</organism>
<keyword evidence="2 4" id="KW-0238">DNA-binding</keyword>
<evidence type="ECO:0000259" key="5">
    <source>
        <dbReference type="PROSITE" id="PS50977"/>
    </source>
</evidence>
<evidence type="ECO:0000313" key="7">
    <source>
        <dbReference type="Proteomes" id="UP000654345"/>
    </source>
</evidence>
<evidence type="ECO:0000256" key="3">
    <source>
        <dbReference type="ARBA" id="ARBA00023163"/>
    </source>
</evidence>